<dbReference type="InterPro" id="IPR001005">
    <property type="entry name" value="SANT/Myb"/>
</dbReference>
<organism evidence="8 9">
    <name type="scientific">Oryza sativa subsp. japonica</name>
    <name type="common">Rice</name>
    <dbReference type="NCBI Taxonomy" id="39947"/>
    <lineage>
        <taxon>Eukaryota</taxon>
        <taxon>Viridiplantae</taxon>
        <taxon>Streptophyta</taxon>
        <taxon>Embryophyta</taxon>
        <taxon>Tracheophyta</taxon>
        <taxon>Spermatophyta</taxon>
        <taxon>Magnoliopsida</taxon>
        <taxon>Liliopsida</taxon>
        <taxon>Poales</taxon>
        <taxon>Poaceae</taxon>
        <taxon>BOP clade</taxon>
        <taxon>Oryzoideae</taxon>
        <taxon>Oryzeae</taxon>
        <taxon>Oryzinae</taxon>
        <taxon>Oryza</taxon>
        <taxon>Oryza sativa</taxon>
    </lineage>
</organism>
<dbReference type="SMR" id="A0A0N7KQ91"/>
<feature type="non-terminal residue" evidence="8">
    <location>
        <position position="1"/>
    </location>
</feature>
<comment type="subcellular location">
    <subcellularLocation>
        <location evidence="1">Nucleus</location>
    </subcellularLocation>
</comment>
<dbReference type="OMA" id="MKICKFM"/>
<dbReference type="InterPro" id="IPR015495">
    <property type="entry name" value="Myb_TF_plants"/>
</dbReference>
<reference evidence="8 9" key="1">
    <citation type="journal article" date="2005" name="Nature">
        <title>The map-based sequence of the rice genome.</title>
        <authorList>
            <consortium name="International rice genome sequencing project (IRGSP)"/>
            <person name="Matsumoto T."/>
            <person name="Wu J."/>
            <person name="Kanamori H."/>
            <person name="Katayose Y."/>
            <person name="Fujisawa M."/>
            <person name="Namiki N."/>
            <person name="Mizuno H."/>
            <person name="Yamamoto K."/>
            <person name="Antonio B.A."/>
            <person name="Baba T."/>
            <person name="Sakata K."/>
            <person name="Nagamura Y."/>
            <person name="Aoki H."/>
            <person name="Arikawa K."/>
            <person name="Arita K."/>
            <person name="Bito T."/>
            <person name="Chiden Y."/>
            <person name="Fujitsuka N."/>
            <person name="Fukunaka R."/>
            <person name="Hamada M."/>
            <person name="Harada C."/>
            <person name="Hayashi A."/>
            <person name="Hijishita S."/>
            <person name="Honda M."/>
            <person name="Hosokawa S."/>
            <person name="Ichikawa Y."/>
            <person name="Idonuma A."/>
            <person name="Iijima M."/>
            <person name="Ikeda M."/>
            <person name="Ikeno M."/>
            <person name="Ito K."/>
            <person name="Ito S."/>
            <person name="Ito T."/>
            <person name="Ito Y."/>
            <person name="Ito Y."/>
            <person name="Iwabuchi A."/>
            <person name="Kamiya K."/>
            <person name="Karasawa W."/>
            <person name="Kurita K."/>
            <person name="Katagiri S."/>
            <person name="Kikuta A."/>
            <person name="Kobayashi H."/>
            <person name="Kobayashi N."/>
            <person name="Machita K."/>
            <person name="Maehara T."/>
            <person name="Masukawa M."/>
            <person name="Mizubayashi T."/>
            <person name="Mukai Y."/>
            <person name="Nagasaki H."/>
            <person name="Nagata Y."/>
            <person name="Naito S."/>
            <person name="Nakashima M."/>
            <person name="Nakama Y."/>
            <person name="Nakamichi Y."/>
            <person name="Nakamura M."/>
            <person name="Meguro A."/>
            <person name="Negishi M."/>
            <person name="Ohta I."/>
            <person name="Ohta T."/>
            <person name="Okamoto M."/>
            <person name="Ono N."/>
            <person name="Saji S."/>
            <person name="Sakaguchi M."/>
            <person name="Sakai K."/>
            <person name="Shibata M."/>
            <person name="Shimokawa T."/>
            <person name="Song J."/>
            <person name="Takazaki Y."/>
            <person name="Terasawa K."/>
            <person name="Tsugane M."/>
            <person name="Tsuji K."/>
            <person name="Ueda S."/>
            <person name="Waki K."/>
            <person name="Yamagata H."/>
            <person name="Yamamoto M."/>
            <person name="Yamamoto S."/>
            <person name="Yamane H."/>
            <person name="Yoshiki S."/>
            <person name="Yoshihara R."/>
            <person name="Yukawa K."/>
            <person name="Zhong H."/>
            <person name="Yano M."/>
            <person name="Yuan Q."/>
            <person name="Ouyang S."/>
            <person name="Liu J."/>
            <person name="Jones K.M."/>
            <person name="Gansberger K."/>
            <person name="Moffat K."/>
            <person name="Hill J."/>
            <person name="Bera J."/>
            <person name="Fadrosh D."/>
            <person name="Jin S."/>
            <person name="Johri S."/>
            <person name="Kim M."/>
            <person name="Overton L."/>
            <person name="Reardon M."/>
            <person name="Tsitrin T."/>
            <person name="Vuong H."/>
            <person name="Weaver B."/>
            <person name="Ciecko A."/>
            <person name="Tallon L."/>
            <person name="Jackson J."/>
            <person name="Pai G."/>
            <person name="Aken S.V."/>
            <person name="Utterback T."/>
            <person name="Reidmuller S."/>
            <person name="Feldblyum T."/>
            <person name="Hsiao J."/>
            <person name="Zismann V."/>
            <person name="Iobst S."/>
            <person name="de Vazeille A.R."/>
            <person name="Buell C.R."/>
            <person name="Ying K."/>
            <person name="Li Y."/>
            <person name="Lu T."/>
            <person name="Huang Y."/>
            <person name="Zhao Q."/>
            <person name="Feng Q."/>
            <person name="Zhang L."/>
            <person name="Zhu J."/>
            <person name="Weng Q."/>
            <person name="Mu J."/>
            <person name="Lu Y."/>
            <person name="Fan D."/>
            <person name="Liu Y."/>
            <person name="Guan J."/>
            <person name="Zhang Y."/>
            <person name="Yu S."/>
            <person name="Liu X."/>
            <person name="Zhang Y."/>
            <person name="Hong G."/>
            <person name="Han B."/>
            <person name="Choisne N."/>
            <person name="Demange N."/>
            <person name="Orjeda G."/>
            <person name="Samain S."/>
            <person name="Cattolico L."/>
            <person name="Pelletier E."/>
            <person name="Couloux A."/>
            <person name="Segurens B."/>
            <person name="Wincker P."/>
            <person name="D'Hont A."/>
            <person name="Scarpelli C."/>
            <person name="Weissenbach J."/>
            <person name="Salanoubat M."/>
            <person name="Quetier F."/>
            <person name="Yu Y."/>
            <person name="Kim H.R."/>
            <person name="Rambo T."/>
            <person name="Currie J."/>
            <person name="Collura K."/>
            <person name="Luo M."/>
            <person name="Yang T."/>
            <person name="Ammiraju J.S.S."/>
            <person name="Engler F."/>
            <person name="Soderlund C."/>
            <person name="Wing R.A."/>
            <person name="Palmer L.E."/>
            <person name="de la Bastide M."/>
            <person name="Spiegel L."/>
            <person name="Nascimento L."/>
            <person name="Zutavern T."/>
            <person name="O'Shaughnessy A."/>
            <person name="Dike S."/>
            <person name="Dedhia N."/>
            <person name="Preston R."/>
            <person name="Balija V."/>
            <person name="McCombie W.R."/>
            <person name="Chow T."/>
            <person name="Chen H."/>
            <person name="Chung M."/>
            <person name="Chen C."/>
            <person name="Shaw J."/>
            <person name="Wu H."/>
            <person name="Hsiao K."/>
            <person name="Chao Y."/>
            <person name="Chu M."/>
            <person name="Cheng C."/>
            <person name="Hour A."/>
            <person name="Lee P."/>
            <person name="Lin S."/>
            <person name="Lin Y."/>
            <person name="Liou J."/>
            <person name="Liu S."/>
            <person name="Hsing Y."/>
            <person name="Raghuvanshi S."/>
            <person name="Mohanty A."/>
            <person name="Bharti A.K."/>
            <person name="Gaur A."/>
            <person name="Gupta V."/>
            <person name="Kumar D."/>
            <person name="Ravi V."/>
            <person name="Vij S."/>
            <person name="Kapur A."/>
            <person name="Khurana P."/>
            <person name="Khurana P."/>
            <person name="Khurana J.P."/>
            <person name="Tyagi A.K."/>
            <person name="Gaikwad K."/>
            <person name="Singh A."/>
            <person name="Dalal V."/>
            <person name="Srivastava S."/>
            <person name="Dixit A."/>
            <person name="Pal A.K."/>
            <person name="Ghazi I.A."/>
            <person name="Yadav M."/>
            <person name="Pandit A."/>
            <person name="Bhargava A."/>
            <person name="Sureshbabu K."/>
            <person name="Batra K."/>
            <person name="Sharma T.R."/>
            <person name="Mohapatra T."/>
            <person name="Singh N.K."/>
            <person name="Messing J."/>
            <person name="Nelson A.B."/>
            <person name="Fuks G."/>
            <person name="Kavchok S."/>
            <person name="Keizer G."/>
            <person name="Linton E."/>
            <person name="Llaca V."/>
            <person name="Song R."/>
            <person name="Tanyolac B."/>
            <person name="Young S."/>
            <person name="Ho-Il K."/>
            <person name="Hahn J.H."/>
            <person name="Sangsakoo G."/>
            <person name="Vanavichit A."/>
            <person name="de Mattos Luiz.A.T."/>
            <person name="Zimmer P.D."/>
            <person name="Malone G."/>
            <person name="Dellagostin O."/>
            <person name="de Oliveira A.C."/>
            <person name="Bevan M."/>
            <person name="Bancroft I."/>
            <person name="Minx P."/>
            <person name="Cordum H."/>
            <person name="Wilson R."/>
            <person name="Cheng Z."/>
            <person name="Jin W."/>
            <person name="Jiang J."/>
            <person name="Leong S.A."/>
            <person name="Iwama H."/>
            <person name="Gojobori T."/>
            <person name="Itoh T."/>
            <person name="Niimura Y."/>
            <person name="Fujii Y."/>
            <person name="Habara T."/>
            <person name="Sakai H."/>
            <person name="Sato Y."/>
            <person name="Wilson G."/>
            <person name="Kumar K."/>
            <person name="McCouch S."/>
            <person name="Juretic N."/>
            <person name="Hoen D."/>
            <person name="Wright S."/>
            <person name="Bruskiewich R."/>
            <person name="Bureau T."/>
            <person name="Miyao A."/>
            <person name="Hirochika H."/>
            <person name="Nishikawa T."/>
            <person name="Kadowaki K."/>
            <person name="Sugiura M."/>
            <person name="Burr B."/>
            <person name="Sasaki T."/>
        </authorList>
    </citation>
    <scope>NUCLEOTIDE SEQUENCE [LARGE SCALE GENOMIC DNA]</scope>
    <source>
        <strain evidence="9">cv. Nipponbare</strain>
    </source>
</reference>
<feature type="compositionally biased region" description="Polar residues" evidence="5">
    <location>
        <begin position="94"/>
        <end position="108"/>
    </location>
</feature>
<feature type="region of interest" description="Disordered" evidence="5">
    <location>
        <begin position="44"/>
        <end position="108"/>
    </location>
</feature>
<dbReference type="FunFam" id="1.10.10.60:FF:000914">
    <property type="match status" value="1"/>
</dbReference>
<dbReference type="PROSITE" id="PS51294">
    <property type="entry name" value="HTH_MYB"/>
    <property type="match status" value="1"/>
</dbReference>
<reference evidence="9" key="2">
    <citation type="journal article" date="2008" name="Nucleic Acids Res.">
        <title>The rice annotation project database (RAP-DB): 2008 update.</title>
        <authorList>
            <consortium name="The rice annotation project (RAP)"/>
        </authorList>
    </citation>
    <scope>GENOME REANNOTATION</scope>
    <source>
        <strain evidence="9">cv. Nipponbare</strain>
    </source>
</reference>
<dbReference type="Gene3D" id="1.10.10.60">
    <property type="entry name" value="Homeodomain-like"/>
    <property type="match status" value="1"/>
</dbReference>
<gene>
    <name evidence="8" type="ordered locus">Os08g0548000</name>
</gene>
<dbReference type="GO" id="GO:0003677">
    <property type="term" value="F:DNA binding"/>
    <property type="evidence" value="ECO:0007669"/>
    <property type="project" value="UniProtKB-KW"/>
</dbReference>
<feature type="domain" description="HTH myb-type" evidence="7">
    <location>
        <begin position="1"/>
        <end position="37"/>
    </location>
</feature>
<evidence type="ECO:0000256" key="3">
    <source>
        <dbReference type="ARBA" id="ARBA00023125"/>
    </source>
</evidence>
<evidence type="ECO:0000259" key="6">
    <source>
        <dbReference type="PROSITE" id="PS50090"/>
    </source>
</evidence>
<feature type="domain" description="Myb-like" evidence="6">
    <location>
        <begin position="1"/>
        <end position="33"/>
    </location>
</feature>
<evidence type="ECO:0000256" key="2">
    <source>
        <dbReference type="ARBA" id="ARBA00022737"/>
    </source>
</evidence>
<dbReference type="InterPro" id="IPR009057">
    <property type="entry name" value="Homeodomain-like_sf"/>
</dbReference>
<proteinExistence type="predicted"/>
<dbReference type="InterPro" id="IPR017930">
    <property type="entry name" value="Myb_dom"/>
</dbReference>
<dbReference type="SUPFAM" id="SSF46689">
    <property type="entry name" value="Homeodomain-like"/>
    <property type="match status" value="1"/>
</dbReference>
<feature type="compositionally biased region" description="Low complexity" evidence="5">
    <location>
        <begin position="57"/>
        <end position="74"/>
    </location>
</feature>
<dbReference type="KEGG" id="dosa:Os08g0548000"/>
<protein>
    <submittedName>
        <fullName evidence="8">Os08g0548000 protein</fullName>
    </submittedName>
</protein>
<evidence type="ECO:0000259" key="7">
    <source>
        <dbReference type="PROSITE" id="PS51294"/>
    </source>
</evidence>
<dbReference type="CDD" id="cd00167">
    <property type="entry name" value="SANT"/>
    <property type="match status" value="1"/>
</dbReference>
<dbReference type="PANTHER" id="PTHR47994">
    <property type="entry name" value="F14D16.11-RELATED"/>
    <property type="match status" value="1"/>
</dbReference>
<dbReference type="GO" id="GO:0005634">
    <property type="term" value="C:nucleus"/>
    <property type="evidence" value="ECO:0007669"/>
    <property type="project" value="UniProtKB-SubCell"/>
</dbReference>
<keyword evidence="4" id="KW-0539">Nucleus</keyword>
<dbReference type="Proteomes" id="UP000000763">
    <property type="component" value="Chromosome 8"/>
</dbReference>
<keyword evidence="3" id="KW-0238">DNA-binding</keyword>
<dbReference type="Pfam" id="PF00249">
    <property type="entry name" value="Myb_DNA-binding"/>
    <property type="match status" value="1"/>
</dbReference>
<sequence length="183" mass="20334">KHPGKTEYRWSKIAAKLPGRTDNEIKNHWNTHIKKKLIKMGIDPATHQPLPNTKVVSQTRTSTLSTATTESAKSNGMAYPFDPEGGCSRDMSVPTDSMEQSSRNTSSHGLDPLVNWLLEAELPADEPWLNFTSSNEDDFSGIVKQSAWDGSTTDWLLDYQDFSMDDSSLIDGARVQNSDGLNF</sequence>
<name>A0A0N7KQ91_ORYSJ</name>
<accession>A0A0N7KQ91</accession>
<evidence type="ECO:0000313" key="9">
    <source>
        <dbReference type="Proteomes" id="UP000000763"/>
    </source>
</evidence>
<evidence type="ECO:0000313" key="8">
    <source>
        <dbReference type="EMBL" id="BAF24346.1"/>
    </source>
</evidence>
<dbReference type="Gramene" id="Os08t0548000-01">
    <property type="protein sequence ID" value="Os08t0548000-01"/>
    <property type="gene ID" value="Os08g0548000"/>
</dbReference>
<keyword evidence="2" id="KW-0677">Repeat</keyword>
<evidence type="ECO:0000256" key="4">
    <source>
        <dbReference type="ARBA" id="ARBA00023242"/>
    </source>
</evidence>
<dbReference type="EMBL" id="AP008214">
    <property type="protein sequence ID" value="BAF24346.1"/>
    <property type="molecule type" value="Genomic_DNA"/>
</dbReference>
<dbReference type="PROSITE" id="PS50090">
    <property type="entry name" value="MYB_LIKE"/>
    <property type="match status" value="1"/>
</dbReference>
<evidence type="ECO:0000256" key="5">
    <source>
        <dbReference type="SAM" id="MobiDB-lite"/>
    </source>
</evidence>
<dbReference type="AlphaFoldDB" id="A0A0N7KQ91"/>
<evidence type="ECO:0000256" key="1">
    <source>
        <dbReference type="ARBA" id="ARBA00004123"/>
    </source>
</evidence>
<dbReference type="PANTHER" id="PTHR47994:SF5">
    <property type="entry name" value="F14D16.11-RELATED"/>
    <property type="match status" value="1"/>
</dbReference>